<comment type="caution">
    <text evidence="1">The sequence shown here is derived from an EMBL/GenBank/DDBJ whole genome shotgun (WGS) entry which is preliminary data.</text>
</comment>
<keyword evidence="2" id="KW-1185">Reference proteome</keyword>
<proteinExistence type="predicted"/>
<evidence type="ECO:0000313" key="1">
    <source>
        <dbReference type="EMBL" id="KAJ4728984.1"/>
    </source>
</evidence>
<name>A0ACC1Z129_MELAZ</name>
<sequence>MKCLRVLLLQLKSARVTVNFAFTGSVIGDVSTAGFAWRYSRSLHGSGLLLQQELLSVGHLDGKLPIAGCKFTDWTPWLHRLSLWSGEKGRVRDGLELREQLKVVLKVCCLFLQ</sequence>
<accession>A0ACC1Z129</accession>
<organism evidence="1 2">
    <name type="scientific">Melia azedarach</name>
    <name type="common">Chinaberry tree</name>
    <dbReference type="NCBI Taxonomy" id="155640"/>
    <lineage>
        <taxon>Eukaryota</taxon>
        <taxon>Viridiplantae</taxon>
        <taxon>Streptophyta</taxon>
        <taxon>Embryophyta</taxon>
        <taxon>Tracheophyta</taxon>
        <taxon>Spermatophyta</taxon>
        <taxon>Magnoliopsida</taxon>
        <taxon>eudicotyledons</taxon>
        <taxon>Gunneridae</taxon>
        <taxon>Pentapetalae</taxon>
        <taxon>rosids</taxon>
        <taxon>malvids</taxon>
        <taxon>Sapindales</taxon>
        <taxon>Meliaceae</taxon>
        <taxon>Melia</taxon>
    </lineage>
</organism>
<gene>
    <name evidence="1" type="ORF">OWV82_001834</name>
</gene>
<dbReference type="EMBL" id="CM051394">
    <property type="protein sequence ID" value="KAJ4728984.1"/>
    <property type="molecule type" value="Genomic_DNA"/>
</dbReference>
<protein>
    <submittedName>
        <fullName evidence="1">Succinate dehydrogenase subunit 6 mitochondrial</fullName>
    </submittedName>
</protein>
<dbReference type="Proteomes" id="UP001164539">
    <property type="component" value="Chromosome 1"/>
</dbReference>
<evidence type="ECO:0000313" key="2">
    <source>
        <dbReference type="Proteomes" id="UP001164539"/>
    </source>
</evidence>
<reference evidence="1 2" key="1">
    <citation type="journal article" date="2023" name="Science">
        <title>Complex scaffold remodeling in plant triterpene biosynthesis.</title>
        <authorList>
            <person name="De La Pena R."/>
            <person name="Hodgson H."/>
            <person name="Liu J.C."/>
            <person name="Stephenson M.J."/>
            <person name="Martin A.C."/>
            <person name="Owen C."/>
            <person name="Harkess A."/>
            <person name="Leebens-Mack J."/>
            <person name="Jimenez L.E."/>
            <person name="Osbourn A."/>
            <person name="Sattely E.S."/>
        </authorList>
    </citation>
    <scope>NUCLEOTIDE SEQUENCE [LARGE SCALE GENOMIC DNA]</scope>
    <source>
        <strain evidence="2">cv. JPN11</strain>
        <tissue evidence="1">Leaf</tissue>
    </source>
</reference>